<evidence type="ECO:0000256" key="3">
    <source>
        <dbReference type="ARBA" id="ARBA00022670"/>
    </source>
</evidence>
<name>A0A318XJA2_9FIRM</name>
<evidence type="ECO:0000256" key="7">
    <source>
        <dbReference type="ARBA" id="ARBA00023136"/>
    </source>
</evidence>
<evidence type="ECO:0000256" key="1">
    <source>
        <dbReference type="ARBA" id="ARBA00022475"/>
    </source>
</evidence>
<dbReference type="SMART" id="SM00793">
    <property type="entry name" value="AgrB"/>
    <property type="match status" value="1"/>
</dbReference>
<feature type="transmembrane region" description="Helical" evidence="8">
    <location>
        <begin position="51"/>
        <end position="69"/>
    </location>
</feature>
<dbReference type="OrthoDB" id="2854767at2"/>
<keyword evidence="10" id="KW-1185">Reference proteome</keyword>
<reference evidence="9 10" key="1">
    <citation type="submission" date="2018-06" db="EMBL/GenBank/DDBJ databases">
        <title>Genomic Encyclopedia of Type Strains, Phase I: the one thousand microbial genomes (KMG-I) project.</title>
        <authorList>
            <person name="Kyrpides N."/>
        </authorList>
    </citation>
    <scope>NUCLEOTIDE SEQUENCE [LARGE SCALE GENOMIC DNA]</scope>
    <source>
        <strain evidence="9 10">DSM 19573</strain>
    </source>
</reference>
<evidence type="ECO:0000256" key="8">
    <source>
        <dbReference type="SAM" id="Phobius"/>
    </source>
</evidence>
<gene>
    <name evidence="9" type="ORF">LY28_02956</name>
</gene>
<comment type="caution">
    <text evidence="9">The sequence shown here is derived from an EMBL/GenBank/DDBJ whole genome shotgun (WGS) entry which is preliminary data.</text>
</comment>
<dbReference type="GO" id="GO:0008233">
    <property type="term" value="F:peptidase activity"/>
    <property type="evidence" value="ECO:0007669"/>
    <property type="project" value="UniProtKB-KW"/>
</dbReference>
<feature type="transmembrane region" description="Helical" evidence="8">
    <location>
        <begin position="81"/>
        <end position="99"/>
    </location>
</feature>
<feature type="transmembrane region" description="Helical" evidence="8">
    <location>
        <begin position="175"/>
        <end position="197"/>
    </location>
</feature>
<proteinExistence type="predicted"/>
<feature type="transmembrane region" description="Helical" evidence="8">
    <location>
        <begin position="28"/>
        <end position="45"/>
    </location>
</feature>
<dbReference type="AlphaFoldDB" id="A0A318XJA2"/>
<dbReference type="GO" id="GO:0009372">
    <property type="term" value="P:quorum sensing"/>
    <property type="evidence" value="ECO:0007669"/>
    <property type="project" value="UniProtKB-KW"/>
</dbReference>
<dbReference type="GO" id="GO:0006508">
    <property type="term" value="P:proteolysis"/>
    <property type="evidence" value="ECO:0007669"/>
    <property type="project" value="UniProtKB-KW"/>
</dbReference>
<keyword evidence="7 8" id="KW-0472">Membrane</keyword>
<keyword evidence="4 8" id="KW-0812">Transmembrane</keyword>
<evidence type="ECO:0000256" key="2">
    <source>
        <dbReference type="ARBA" id="ARBA00022654"/>
    </source>
</evidence>
<evidence type="ECO:0000313" key="9">
    <source>
        <dbReference type="EMBL" id="PYG86528.1"/>
    </source>
</evidence>
<dbReference type="Pfam" id="PF04647">
    <property type="entry name" value="AgrB"/>
    <property type="match status" value="1"/>
</dbReference>
<dbReference type="Proteomes" id="UP000248132">
    <property type="component" value="Unassembled WGS sequence"/>
</dbReference>
<dbReference type="GO" id="GO:0016020">
    <property type="term" value="C:membrane"/>
    <property type="evidence" value="ECO:0007669"/>
    <property type="project" value="InterPro"/>
</dbReference>
<keyword evidence="5" id="KW-0378">Hydrolase</keyword>
<protein>
    <submittedName>
        <fullName evidence="9">Accessory gene regulator B</fullName>
    </submittedName>
</protein>
<evidence type="ECO:0000256" key="5">
    <source>
        <dbReference type="ARBA" id="ARBA00022801"/>
    </source>
</evidence>
<evidence type="ECO:0000313" key="10">
    <source>
        <dbReference type="Proteomes" id="UP000248132"/>
    </source>
</evidence>
<accession>A0A318XJA2</accession>
<organism evidence="9 10">
    <name type="scientific">Ruminiclostridium sufflavum DSM 19573</name>
    <dbReference type="NCBI Taxonomy" id="1121337"/>
    <lineage>
        <taxon>Bacteria</taxon>
        <taxon>Bacillati</taxon>
        <taxon>Bacillota</taxon>
        <taxon>Clostridia</taxon>
        <taxon>Eubacteriales</taxon>
        <taxon>Oscillospiraceae</taxon>
        <taxon>Ruminiclostridium</taxon>
    </lineage>
</organism>
<evidence type="ECO:0000256" key="4">
    <source>
        <dbReference type="ARBA" id="ARBA00022692"/>
    </source>
</evidence>
<feature type="transmembrane region" description="Helical" evidence="8">
    <location>
        <begin position="105"/>
        <end position="127"/>
    </location>
</feature>
<dbReference type="EMBL" id="QKMR01000020">
    <property type="protein sequence ID" value="PYG86528.1"/>
    <property type="molecule type" value="Genomic_DNA"/>
</dbReference>
<dbReference type="InterPro" id="IPR006741">
    <property type="entry name" value="AgrB"/>
</dbReference>
<evidence type="ECO:0000256" key="6">
    <source>
        <dbReference type="ARBA" id="ARBA00022989"/>
    </source>
</evidence>
<feature type="transmembrane region" description="Helical" evidence="8">
    <location>
        <begin position="148"/>
        <end position="169"/>
    </location>
</feature>
<dbReference type="RefSeq" id="WP_110462940.1">
    <property type="nucleotide sequence ID" value="NZ_QKMR01000020.1"/>
</dbReference>
<keyword evidence="2" id="KW-0673">Quorum sensing</keyword>
<keyword evidence="6 8" id="KW-1133">Transmembrane helix</keyword>
<sequence>MRFINKWSYSCAKGLSQMLDEDHQKKALYYYGFQIALGSIVKAVILVAVSFALGAMLPALTISLAFALLRKAAGGYHMKTYGKCLFVTMVLFISAALIAQYTYQYWSILCLAGFIGLTFFTGMYILIKYAPRDTPNRLITDAREKRKFKIISVIYMLVWLVLSMLLTAIGIKLYAISLCFGILPELFGITPAGHSFFEKIEYGLGRKKQKHLIKT</sequence>
<keyword evidence="1" id="KW-1003">Cell membrane</keyword>
<keyword evidence="3" id="KW-0645">Protease</keyword>